<dbReference type="GO" id="GO:0006261">
    <property type="term" value="P:DNA-templated DNA replication"/>
    <property type="evidence" value="ECO:0007669"/>
    <property type="project" value="TreeGrafter"/>
</dbReference>
<reference evidence="5" key="2">
    <citation type="submission" date="2020-11" db="EMBL/GenBank/DDBJ databases">
        <authorList>
            <person name="McCartney M.A."/>
            <person name="Auch B."/>
            <person name="Kono T."/>
            <person name="Mallez S."/>
            <person name="Becker A."/>
            <person name="Gohl D.M."/>
            <person name="Silverstein K.A.T."/>
            <person name="Koren S."/>
            <person name="Bechman K.B."/>
            <person name="Herman A."/>
            <person name="Abrahante J.E."/>
            <person name="Garbe J."/>
        </authorList>
    </citation>
    <scope>NUCLEOTIDE SEQUENCE</scope>
    <source>
        <strain evidence="5">Duluth1</strain>
        <tissue evidence="5">Whole animal</tissue>
    </source>
</reference>
<dbReference type="CDD" id="cd22929">
    <property type="entry name" value="HFD_POLE4-like"/>
    <property type="match status" value="1"/>
</dbReference>
<evidence type="ECO:0000259" key="4">
    <source>
        <dbReference type="Pfam" id="PF00808"/>
    </source>
</evidence>
<evidence type="ECO:0000256" key="3">
    <source>
        <dbReference type="SAM" id="MobiDB-lite"/>
    </source>
</evidence>
<accession>A0A9D4KXV5</accession>
<evidence type="ECO:0000313" key="5">
    <source>
        <dbReference type="EMBL" id="KAH3848168.1"/>
    </source>
</evidence>
<dbReference type="InterPro" id="IPR003958">
    <property type="entry name" value="CBFA_NFYB_domain"/>
</dbReference>
<protein>
    <recommendedName>
        <fullName evidence="4">Transcription factor CBF/NF-Y/archaeal histone domain-containing protein</fullName>
    </recommendedName>
</protein>
<keyword evidence="2" id="KW-0539">Nucleus</keyword>
<evidence type="ECO:0000313" key="6">
    <source>
        <dbReference type="Proteomes" id="UP000828390"/>
    </source>
</evidence>
<proteinExistence type="predicted"/>
<dbReference type="Proteomes" id="UP000828390">
    <property type="component" value="Unassembled WGS sequence"/>
</dbReference>
<dbReference type="PANTHER" id="PTHR10252">
    <property type="entry name" value="HISTONE-LIKE TRANSCRIPTION FACTOR CCAAT-RELATED"/>
    <property type="match status" value="1"/>
</dbReference>
<feature type="compositionally biased region" description="Basic and acidic residues" evidence="3">
    <location>
        <begin position="12"/>
        <end position="31"/>
    </location>
</feature>
<feature type="compositionally biased region" description="Acidic residues" evidence="3">
    <location>
        <begin position="1"/>
        <end position="11"/>
    </location>
</feature>
<comment type="subcellular location">
    <subcellularLocation>
        <location evidence="1">Nucleus</location>
    </subcellularLocation>
</comment>
<dbReference type="InterPro" id="IPR009072">
    <property type="entry name" value="Histone-fold"/>
</dbReference>
<dbReference type="EMBL" id="JAIWYP010000003">
    <property type="protein sequence ID" value="KAH3848168.1"/>
    <property type="molecule type" value="Genomic_DNA"/>
</dbReference>
<dbReference type="Pfam" id="PF00808">
    <property type="entry name" value="CBFD_NFYB_HMF"/>
    <property type="match status" value="1"/>
</dbReference>
<organism evidence="5 6">
    <name type="scientific">Dreissena polymorpha</name>
    <name type="common">Zebra mussel</name>
    <name type="synonym">Mytilus polymorpha</name>
    <dbReference type="NCBI Taxonomy" id="45954"/>
    <lineage>
        <taxon>Eukaryota</taxon>
        <taxon>Metazoa</taxon>
        <taxon>Spiralia</taxon>
        <taxon>Lophotrochozoa</taxon>
        <taxon>Mollusca</taxon>
        <taxon>Bivalvia</taxon>
        <taxon>Autobranchia</taxon>
        <taxon>Heteroconchia</taxon>
        <taxon>Euheterodonta</taxon>
        <taxon>Imparidentia</taxon>
        <taxon>Neoheterodontei</taxon>
        <taxon>Myida</taxon>
        <taxon>Dreissenoidea</taxon>
        <taxon>Dreissenidae</taxon>
        <taxon>Dreissena</taxon>
    </lineage>
</organism>
<dbReference type="InterPro" id="IPR050568">
    <property type="entry name" value="Transcr_DNA_Rep_Reg"/>
</dbReference>
<dbReference type="GO" id="GO:0008622">
    <property type="term" value="C:epsilon DNA polymerase complex"/>
    <property type="evidence" value="ECO:0007669"/>
    <property type="project" value="TreeGrafter"/>
</dbReference>
<evidence type="ECO:0000256" key="1">
    <source>
        <dbReference type="ARBA" id="ARBA00004123"/>
    </source>
</evidence>
<comment type="caution">
    <text evidence="5">The sequence shown here is derived from an EMBL/GenBank/DDBJ whole genome shotgun (WGS) entry which is preliminary data.</text>
</comment>
<dbReference type="Gene3D" id="1.10.20.10">
    <property type="entry name" value="Histone, subunit A"/>
    <property type="match status" value="1"/>
</dbReference>
<dbReference type="PANTHER" id="PTHR10252:SF79">
    <property type="entry name" value="DNA POLYMERASE EPSILON SUBUNIT 4"/>
    <property type="match status" value="1"/>
</dbReference>
<feature type="region of interest" description="Disordered" evidence="3">
    <location>
        <begin position="1"/>
        <end position="31"/>
    </location>
</feature>
<feature type="domain" description="Transcription factor CBF/NF-Y/archaeal histone" evidence="4">
    <location>
        <begin position="37"/>
        <end position="98"/>
    </location>
</feature>
<reference evidence="5" key="1">
    <citation type="journal article" date="2019" name="bioRxiv">
        <title>The Genome of the Zebra Mussel, Dreissena polymorpha: A Resource for Invasive Species Research.</title>
        <authorList>
            <person name="McCartney M.A."/>
            <person name="Auch B."/>
            <person name="Kono T."/>
            <person name="Mallez S."/>
            <person name="Zhang Y."/>
            <person name="Obille A."/>
            <person name="Becker A."/>
            <person name="Abrahante J.E."/>
            <person name="Garbe J."/>
            <person name="Badalamenti J.P."/>
            <person name="Herman A."/>
            <person name="Mangelson H."/>
            <person name="Liachko I."/>
            <person name="Sullivan S."/>
            <person name="Sone E.D."/>
            <person name="Koren S."/>
            <person name="Silverstein K.A.T."/>
            <person name="Beckman K.B."/>
            <person name="Gohl D.M."/>
        </authorList>
    </citation>
    <scope>NUCLEOTIDE SEQUENCE</scope>
    <source>
        <strain evidence="5">Duluth1</strain>
        <tissue evidence="5">Whole animal</tissue>
    </source>
</reference>
<sequence>MAGVENDEEQVFDEKTNNKDNAVPEKDDSFQPDRLVQLPLTRIKHIIKLDPDVTLASSDAVIAITKATELFVQMMAKDAAGCMLQSKRKTLQRKDLDHILERRDCYLFLDGAVD</sequence>
<keyword evidence="6" id="KW-1185">Reference proteome</keyword>
<dbReference type="AlphaFoldDB" id="A0A9D4KXV5"/>
<name>A0A9D4KXV5_DREPO</name>
<dbReference type="SUPFAM" id="SSF47113">
    <property type="entry name" value="Histone-fold"/>
    <property type="match status" value="1"/>
</dbReference>
<dbReference type="GO" id="GO:0046982">
    <property type="term" value="F:protein heterodimerization activity"/>
    <property type="evidence" value="ECO:0007669"/>
    <property type="project" value="InterPro"/>
</dbReference>
<evidence type="ECO:0000256" key="2">
    <source>
        <dbReference type="ARBA" id="ARBA00023242"/>
    </source>
</evidence>
<gene>
    <name evidence="5" type="ORF">DPMN_090525</name>
</gene>